<keyword evidence="4" id="KW-1185">Reference proteome</keyword>
<sequence length="407" mass="43343">MSDWEIRARGVITGNFALVVGCMLVLAAAGGWVTYATHVDPGTHVEERPGAWWETTAEFGHAATVTEPNPVYPVGATLTDRSAYYGAIAPRLDGNFTYGYAASEGGSLTLRVDADVVLQAVERNQSGAVQTRYWQRTRNLGESEARGVAPGESVRVPFSFNATELARETDRIDEELGASLGETEALVRTTVTLTGTVNGESVDRTERYALPVGLGNAYTVEDPGPTTDRHAPTRTVTVPNRYGPVRQLGGPVLLGVGLGGAVGLVWARRRGRLAPPTPAETERLSFREARSEFDEWIHAIDLPASAFERPRAEAESLADLVDFAIDTNSSVVEDAEAGTYYVLHDGYLYTYAPPAFDRPDDGTGDGESGGANGDGDGESDAMDGGERRPDDASESATAASADGERSP</sequence>
<dbReference type="EMBL" id="FOYT01000001">
    <property type="protein sequence ID" value="SFR33851.1"/>
    <property type="molecule type" value="Genomic_DNA"/>
</dbReference>
<feature type="region of interest" description="Disordered" evidence="1">
    <location>
        <begin position="354"/>
        <end position="407"/>
    </location>
</feature>
<evidence type="ECO:0000256" key="2">
    <source>
        <dbReference type="SAM" id="Phobius"/>
    </source>
</evidence>
<keyword evidence="2" id="KW-0472">Membrane</keyword>
<dbReference type="Proteomes" id="UP000198531">
    <property type="component" value="Unassembled WGS sequence"/>
</dbReference>
<feature type="compositionally biased region" description="Gly residues" evidence="1">
    <location>
        <begin position="365"/>
        <end position="374"/>
    </location>
</feature>
<organism evidence="3 4">
    <name type="scientific">Halogeometricum rufum</name>
    <dbReference type="NCBI Taxonomy" id="553469"/>
    <lineage>
        <taxon>Archaea</taxon>
        <taxon>Methanobacteriati</taxon>
        <taxon>Methanobacteriota</taxon>
        <taxon>Stenosarchaea group</taxon>
        <taxon>Halobacteria</taxon>
        <taxon>Halobacteriales</taxon>
        <taxon>Haloferacaceae</taxon>
        <taxon>Halogeometricum</taxon>
    </lineage>
</organism>
<accession>A0A1I6FVA8</accession>
<keyword evidence="2" id="KW-1133">Transmembrane helix</keyword>
<dbReference type="InterPro" id="IPR035185">
    <property type="entry name" value="DUF5305"/>
</dbReference>
<keyword evidence="2" id="KW-0812">Transmembrane</keyword>
<evidence type="ECO:0000313" key="4">
    <source>
        <dbReference type="Proteomes" id="UP000198531"/>
    </source>
</evidence>
<feature type="transmembrane region" description="Helical" evidence="2">
    <location>
        <begin position="12"/>
        <end position="35"/>
    </location>
</feature>
<gene>
    <name evidence="3" type="ORF">SAMN04487947_0070</name>
</gene>
<name>A0A1I6FVA8_9EURY</name>
<evidence type="ECO:0008006" key="5">
    <source>
        <dbReference type="Google" id="ProtNLM"/>
    </source>
</evidence>
<dbReference type="PROSITE" id="PS51257">
    <property type="entry name" value="PROKAR_LIPOPROTEIN"/>
    <property type="match status" value="1"/>
</dbReference>
<proteinExistence type="predicted"/>
<evidence type="ECO:0000256" key="1">
    <source>
        <dbReference type="SAM" id="MobiDB-lite"/>
    </source>
</evidence>
<evidence type="ECO:0000313" key="3">
    <source>
        <dbReference type="EMBL" id="SFR33851.1"/>
    </source>
</evidence>
<dbReference type="Pfam" id="PF17231">
    <property type="entry name" value="DUF5305"/>
    <property type="match status" value="1"/>
</dbReference>
<protein>
    <recommendedName>
        <fullName evidence="5">DUF5305 domain-containing protein</fullName>
    </recommendedName>
</protein>
<dbReference type="AlphaFoldDB" id="A0A1I6FVA8"/>
<reference evidence="4" key="1">
    <citation type="submission" date="2016-10" db="EMBL/GenBank/DDBJ databases">
        <authorList>
            <person name="Varghese N."/>
            <person name="Submissions S."/>
        </authorList>
    </citation>
    <scope>NUCLEOTIDE SEQUENCE [LARGE SCALE GENOMIC DNA]</scope>
    <source>
        <strain evidence="4">CGMCC 1.7736</strain>
    </source>
</reference>